<evidence type="ECO:0000313" key="3">
    <source>
        <dbReference type="Proteomes" id="UP000036932"/>
    </source>
</evidence>
<dbReference type="PATRIC" id="fig|1705565.3.peg.4974"/>
<evidence type="ECO:0000313" key="2">
    <source>
        <dbReference type="EMBL" id="KOR90252.1"/>
    </source>
</evidence>
<accession>A0A0M1P768</accession>
<dbReference type="AlphaFoldDB" id="A0A0M1P768"/>
<keyword evidence="1" id="KW-1133">Transmembrane helix</keyword>
<dbReference type="RefSeq" id="WP_054403193.1">
    <property type="nucleotide sequence ID" value="NZ_LIUT01000001.1"/>
</dbReference>
<feature type="transmembrane region" description="Helical" evidence="1">
    <location>
        <begin position="75"/>
        <end position="99"/>
    </location>
</feature>
<protein>
    <submittedName>
        <fullName evidence="2">Uncharacterized protein</fullName>
    </submittedName>
</protein>
<feature type="transmembrane region" description="Helical" evidence="1">
    <location>
        <begin position="105"/>
        <end position="126"/>
    </location>
</feature>
<organism evidence="2 3">
    <name type="scientific">Paenibacillus solani</name>
    <dbReference type="NCBI Taxonomy" id="1705565"/>
    <lineage>
        <taxon>Bacteria</taxon>
        <taxon>Bacillati</taxon>
        <taxon>Bacillota</taxon>
        <taxon>Bacilli</taxon>
        <taxon>Bacillales</taxon>
        <taxon>Paenibacillaceae</taxon>
        <taxon>Paenibacillus</taxon>
    </lineage>
</organism>
<keyword evidence="1" id="KW-0812">Transmembrane</keyword>
<sequence length="138" mass="16368">MKLKYSKFIYYLVWMIIGWLLLRYGNVIMEYYTKEAQRRFDLDAVLWVSALVPFIYGLHLSLLEGFPKAFKVKWPLLLLVFLPCFLLFIYPILVMYFRIENVKLYIFATTRQGSMLLGIVSGFTLIRSLTTTHKNYEG</sequence>
<dbReference type="OrthoDB" id="2604949at2"/>
<reference evidence="3" key="1">
    <citation type="submission" date="2015-08" db="EMBL/GenBank/DDBJ databases">
        <title>Genome sequencing project for genomic taxonomy and phylogenomics of Bacillus-like bacteria.</title>
        <authorList>
            <person name="Liu B."/>
            <person name="Wang J."/>
            <person name="Zhu Y."/>
            <person name="Liu G."/>
            <person name="Chen Q."/>
            <person name="Chen Z."/>
            <person name="Lan J."/>
            <person name="Che J."/>
            <person name="Ge C."/>
            <person name="Shi H."/>
            <person name="Pan Z."/>
            <person name="Liu X."/>
        </authorList>
    </citation>
    <scope>NUCLEOTIDE SEQUENCE [LARGE SCALE GENOMIC DNA]</scope>
    <source>
        <strain evidence="3">FJAT-22460</strain>
    </source>
</reference>
<evidence type="ECO:0000256" key="1">
    <source>
        <dbReference type="SAM" id="Phobius"/>
    </source>
</evidence>
<keyword evidence="1" id="KW-0472">Membrane</keyword>
<name>A0A0M1P768_9BACL</name>
<feature type="transmembrane region" description="Helical" evidence="1">
    <location>
        <begin position="44"/>
        <end position="63"/>
    </location>
</feature>
<feature type="transmembrane region" description="Helical" evidence="1">
    <location>
        <begin position="7"/>
        <end position="24"/>
    </location>
</feature>
<dbReference type="Proteomes" id="UP000036932">
    <property type="component" value="Unassembled WGS sequence"/>
</dbReference>
<comment type="caution">
    <text evidence="2">The sequence shown here is derived from an EMBL/GenBank/DDBJ whole genome shotgun (WGS) entry which is preliminary data.</text>
</comment>
<proteinExistence type="predicted"/>
<keyword evidence="3" id="KW-1185">Reference proteome</keyword>
<dbReference type="EMBL" id="LIUT01000001">
    <property type="protein sequence ID" value="KOR90252.1"/>
    <property type="molecule type" value="Genomic_DNA"/>
</dbReference>
<gene>
    <name evidence="2" type="ORF">AM231_14650</name>
</gene>